<dbReference type="Pfam" id="PF00530">
    <property type="entry name" value="SRCR"/>
    <property type="match status" value="1"/>
</dbReference>
<dbReference type="InterPro" id="IPR036772">
    <property type="entry name" value="SRCR-like_dom_sf"/>
</dbReference>
<dbReference type="PROSITE" id="PS50287">
    <property type="entry name" value="SRCR_2"/>
    <property type="match status" value="1"/>
</dbReference>
<dbReference type="SMART" id="SM00202">
    <property type="entry name" value="SR"/>
    <property type="match status" value="1"/>
</dbReference>
<dbReference type="GO" id="GO:0004720">
    <property type="term" value="F:protein-lysine 6-oxidase activity"/>
    <property type="evidence" value="ECO:0007669"/>
    <property type="project" value="TreeGrafter"/>
</dbReference>
<protein>
    <recommendedName>
        <fullName evidence="3">SRCR domain-containing protein</fullName>
    </recommendedName>
</protein>
<dbReference type="GO" id="GO:0005615">
    <property type="term" value="C:extracellular space"/>
    <property type="evidence" value="ECO:0007669"/>
    <property type="project" value="TreeGrafter"/>
</dbReference>
<dbReference type="GO" id="GO:0030199">
    <property type="term" value="P:collagen fibril organization"/>
    <property type="evidence" value="ECO:0007669"/>
    <property type="project" value="TreeGrafter"/>
</dbReference>
<reference evidence="4" key="4">
    <citation type="submission" date="2025-09" db="UniProtKB">
        <authorList>
            <consortium name="Ensembl"/>
        </authorList>
    </citation>
    <scope>IDENTIFICATION</scope>
    <source>
        <strain evidence="4">JP 163 A</strain>
    </source>
</reference>
<evidence type="ECO:0000313" key="5">
    <source>
        <dbReference type="Proteomes" id="UP000002852"/>
    </source>
</evidence>
<dbReference type="PANTHER" id="PTHR45817">
    <property type="entry name" value="LYSYL OXIDASE-LIKE-RELATED"/>
    <property type="match status" value="1"/>
</dbReference>
<dbReference type="PRINTS" id="PR00258">
    <property type="entry name" value="SPERACTRCPTR"/>
</dbReference>
<dbReference type="SUPFAM" id="SSF56487">
    <property type="entry name" value="SRCR-like"/>
    <property type="match status" value="1"/>
</dbReference>
<accession>A0A3B5PZ58</accession>
<reference evidence="5" key="1">
    <citation type="submission" date="2012-01" db="EMBL/GenBank/DDBJ databases">
        <authorList>
            <person name="Walter R."/>
            <person name="Schartl M."/>
            <person name="Warren W."/>
        </authorList>
    </citation>
    <scope>NUCLEOTIDE SEQUENCE [LARGE SCALE GENOMIC DNA]</scope>
    <source>
        <strain evidence="5">JP 163 A</strain>
    </source>
</reference>
<keyword evidence="5" id="KW-1185">Reference proteome</keyword>
<comment type="caution">
    <text evidence="2">Lacks conserved residue(s) required for the propagation of feature annotation.</text>
</comment>
<name>A0A3B5PZ58_XIPMA</name>
<dbReference type="AlphaFoldDB" id="A0A3B5PZ58"/>
<evidence type="ECO:0000256" key="2">
    <source>
        <dbReference type="PROSITE-ProRule" id="PRU00196"/>
    </source>
</evidence>
<dbReference type="Proteomes" id="UP000002852">
    <property type="component" value="Unassembled WGS sequence"/>
</dbReference>
<dbReference type="STRING" id="8083.ENSXMAP00000023314"/>
<dbReference type="PANTHER" id="PTHR45817:SF5">
    <property type="entry name" value="LYSYL OXIDASE HOMOLOG 4"/>
    <property type="match status" value="1"/>
</dbReference>
<evidence type="ECO:0000256" key="1">
    <source>
        <dbReference type="ARBA" id="ARBA00023157"/>
    </source>
</evidence>
<feature type="domain" description="SRCR" evidence="3">
    <location>
        <begin position="8"/>
        <end position="67"/>
    </location>
</feature>
<proteinExistence type="predicted"/>
<organism evidence="4 5">
    <name type="scientific">Xiphophorus maculatus</name>
    <name type="common">Southern platyfish</name>
    <name type="synonym">Platypoecilus maculatus</name>
    <dbReference type="NCBI Taxonomy" id="8083"/>
    <lineage>
        <taxon>Eukaryota</taxon>
        <taxon>Metazoa</taxon>
        <taxon>Chordata</taxon>
        <taxon>Craniata</taxon>
        <taxon>Vertebrata</taxon>
        <taxon>Euteleostomi</taxon>
        <taxon>Actinopterygii</taxon>
        <taxon>Neopterygii</taxon>
        <taxon>Teleostei</taxon>
        <taxon>Neoteleostei</taxon>
        <taxon>Acanthomorphata</taxon>
        <taxon>Ovalentaria</taxon>
        <taxon>Atherinomorphae</taxon>
        <taxon>Cyprinodontiformes</taxon>
        <taxon>Poeciliidae</taxon>
        <taxon>Poeciliinae</taxon>
        <taxon>Xiphophorus</taxon>
    </lineage>
</organism>
<reference evidence="4" key="3">
    <citation type="submission" date="2025-08" db="UniProtKB">
        <authorList>
            <consortium name="Ensembl"/>
        </authorList>
    </citation>
    <scope>IDENTIFICATION</scope>
    <source>
        <strain evidence="4">JP 163 A</strain>
    </source>
</reference>
<dbReference type="Gene3D" id="3.10.250.10">
    <property type="entry name" value="SRCR-like domain"/>
    <property type="match status" value="1"/>
</dbReference>
<dbReference type="InParanoid" id="A0A3B5PZ58"/>
<reference evidence="5" key="2">
    <citation type="journal article" date="2013" name="Nat. Genet.">
        <title>The genome of the platyfish, Xiphophorus maculatus, provides insights into evolutionary adaptation and several complex traits.</title>
        <authorList>
            <person name="Schartl M."/>
            <person name="Walter R.B."/>
            <person name="Shen Y."/>
            <person name="Garcia T."/>
            <person name="Catchen J."/>
            <person name="Amores A."/>
            <person name="Braasch I."/>
            <person name="Chalopin D."/>
            <person name="Volff J.N."/>
            <person name="Lesch K.P."/>
            <person name="Bisazza A."/>
            <person name="Minx P."/>
            <person name="Hillier L."/>
            <person name="Wilson R.K."/>
            <person name="Fuerstenberg S."/>
            <person name="Boore J."/>
            <person name="Searle S."/>
            <person name="Postlethwait J.H."/>
            <person name="Warren W.C."/>
        </authorList>
    </citation>
    <scope>NUCLEOTIDE SEQUENCE [LARGE SCALE GENOMIC DNA]</scope>
    <source>
        <strain evidence="5">JP 163 A</strain>
    </source>
</reference>
<dbReference type="InterPro" id="IPR050912">
    <property type="entry name" value="LOX-like_protein"/>
</dbReference>
<keyword evidence="1" id="KW-1015">Disulfide bond</keyword>
<dbReference type="Ensembl" id="ENSXMAT00000030716.1">
    <property type="protein sequence ID" value="ENSXMAP00000023314.1"/>
    <property type="gene ID" value="ENSXMAG00000024239.1"/>
</dbReference>
<dbReference type="GeneTree" id="ENSGT00940000157042"/>
<evidence type="ECO:0000313" key="4">
    <source>
        <dbReference type="Ensembl" id="ENSXMAP00000023314.1"/>
    </source>
</evidence>
<sequence>WSGPKLFWVFAEGPRLGEGRVEVLRNGKWGTIVDHLWDRTAASVVCRELGFGTAKDALHGAFMGQGTRKNCLKQKKLDNFEKSTFNSILSQHFIFYWCGFLKV</sequence>
<dbReference type="InterPro" id="IPR001190">
    <property type="entry name" value="SRCR"/>
</dbReference>
<dbReference type="GO" id="GO:0016020">
    <property type="term" value="C:membrane"/>
    <property type="evidence" value="ECO:0007669"/>
    <property type="project" value="InterPro"/>
</dbReference>
<evidence type="ECO:0000259" key="3">
    <source>
        <dbReference type="PROSITE" id="PS50287"/>
    </source>
</evidence>